<accession>A0A6N8GS38</accession>
<dbReference type="Proteomes" id="UP000436989">
    <property type="component" value="Unassembled WGS sequence"/>
</dbReference>
<dbReference type="RefSeq" id="WP_156270864.1">
    <property type="nucleotide sequence ID" value="NZ_WOGU01000034.1"/>
</dbReference>
<name>A0A6N8GS38_9MICC</name>
<evidence type="ECO:0000256" key="1">
    <source>
        <dbReference type="SAM" id="MobiDB-lite"/>
    </source>
</evidence>
<proteinExistence type="predicted"/>
<reference evidence="2 3" key="1">
    <citation type="submission" date="2019-12" db="EMBL/GenBank/DDBJ databases">
        <authorList>
            <person name="Shi Y."/>
        </authorList>
    </citation>
    <scope>NUCLEOTIDE SEQUENCE [LARGE SCALE GENOMIC DNA]</scope>
    <source>
        <strain evidence="2 3">JCM 17929</strain>
    </source>
</reference>
<sequence>MTTSFGSVENWKMPSHHGATPYSRQASATMLRSIPSRVATTWDDQCLTPASSAADAE</sequence>
<organism evidence="2 3">
    <name type="scientific">Kocuria sediminis</name>
    <dbReference type="NCBI Taxonomy" id="1038857"/>
    <lineage>
        <taxon>Bacteria</taxon>
        <taxon>Bacillati</taxon>
        <taxon>Actinomycetota</taxon>
        <taxon>Actinomycetes</taxon>
        <taxon>Micrococcales</taxon>
        <taxon>Micrococcaceae</taxon>
        <taxon>Kocuria</taxon>
    </lineage>
</organism>
<dbReference type="AlphaFoldDB" id="A0A6N8GS38"/>
<keyword evidence="3" id="KW-1185">Reference proteome</keyword>
<evidence type="ECO:0000313" key="2">
    <source>
        <dbReference type="EMBL" id="MUN65007.1"/>
    </source>
</evidence>
<evidence type="ECO:0000313" key="3">
    <source>
        <dbReference type="Proteomes" id="UP000436989"/>
    </source>
</evidence>
<gene>
    <name evidence="2" type="ORF">GMA12_18005</name>
</gene>
<feature type="region of interest" description="Disordered" evidence="1">
    <location>
        <begin position="1"/>
        <end position="26"/>
    </location>
</feature>
<dbReference type="EMBL" id="WOGU01000034">
    <property type="protein sequence ID" value="MUN65007.1"/>
    <property type="molecule type" value="Genomic_DNA"/>
</dbReference>
<comment type="caution">
    <text evidence="2">The sequence shown here is derived from an EMBL/GenBank/DDBJ whole genome shotgun (WGS) entry which is preliminary data.</text>
</comment>
<protein>
    <submittedName>
        <fullName evidence="2">Uncharacterized protein</fullName>
    </submittedName>
</protein>